<dbReference type="PROSITE" id="PS51318">
    <property type="entry name" value="TAT"/>
    <property type="match status" value="1"/>
</dbReference>
<dbReference type="Proteomes" id="UP000622890">
    <property type="component" value="Unassembled WGS sequence"/>
</dbReference>
<feature type="signal peptide" evidence="4">
    <location>
        <begin position="1"/>
        <end position="24"/>
    </location>
</feature>
<dbReference type="InterPro" id="IPR006311">
    <property type="entry name" value="TAT_signal"/>
</dbReference>
<dbReference type="AlphaFoldDB" id="A0A934SXR1"/>
<proteinExistence type="inferred from homology"/>
<dbReference type="Gene3D" id="3.40.720.10">
    <property type="entry name" value="Alkaline Phosphatase, subunit A"/>
    <property type="match status" value="2"/>
</dbReference>
<evidence type="ECO:0000256" key="2">
    <source>
        <dbReference type="ARBA" id="ARBA00012018"/>
    </source>
</evidence>
<dbReference type="CDD" id="cd16013">
    <property type="entry name" value="AcpA"/>
    <property type="match status" value="1"/>
</dbReference>
<keyword evidence="6" id="KW-1185">Reference proteome</keyword>
<keyword evidence="4" id="KW-0732">Signal</keyword>
<dbReference type="GO" id="GO:0009395">
    <property type="term" value="P:phospholipid catabolic process"/>
    <property type="evidence" value="ECO:0007669"/>
    <property type="project" value="TreeGrafter"/>
</dbReference>
<protein>
    <recommendedName>
        <fullName evidence="2">phospholipase C</fullName>
        <ecNumber evidence="2">3.1.4.3</ecNumber>
    </recommendedName>
</protein>
<evidence type="ECO:0000256" key="3">
    <source>
        <dbReference type="ARBA" id="ARBA00022801"/>
    </source>
</evidence>
<reference evidence="5" key="1">
    <citation type="submission" date="2021-01" db="EMBL/GenBank/DDBJ databases">
        <title>Genome sequence of strain Noviherbaspirillum sp. DKR-6.</title>
        <authorList>
            <person name="Chaudhary D.K."/>
        </authorList>
    </citation>
    <scope>NUCLEOTIDE SEQUENCE</scope>
    <source>
        <strain evidence="5">DKR-6</strain>
    </source>
</reference>
<dbReference type="Pfam" id="PF04185">
    <property type="entry name" value="Phosphoesterase"/>
    <property type="match status" value="1"/>
</dbReference>
<gene>
    <name evidence="5" type="ORF">JJB74_21830</name>
</gene>
<dbReference type="GO" id="GO:0034480">
    <property type="term" value="F:phosphatidylcholine phospholipase C activity"/>
    <property type="evidence" value="ECO:0007669"/>
    <property type="project" value="UniProtKB-EC"/>
</dbReference>
<dbReference type="RefSeq" id="WP_200595429.1">
    <property type="nucleotide sequence ID" value="NZ_JAEPBG010000011.1"/>
</dbReference>
<dbReference type="InterPro" id="IPR007312">
    <property type="entry name" value="Phosphoesterase"/>
</dbReference>
<accession>A0A934SXR1</accession>
<keyword evidence="3" id="KW-0378">Hydrolase</keyword>
<comment type="caution">
    <text evidence="5">The sequence shown here is derived from an EMBL/GenBank/DDBJ whole genome shotgun (WGS) entry which is preliminary data.</text>
</comment>
<evidence type="ECO:0000313" key="6">
    <source>
        <dbReference type="Proteomes" id="UP000622890"/>
    </source>
</evidence>
<dbReference type="EC" id="3.1.4.3" evidence="2"/>
<sequence length="457" mass="49759">MKKTNEPRSREIRRQLLRAGVALAATSAAGHAVIAGAQSLSLEPTIDDVTMIPLLPEPSQSGIDHVVVVTMENRSFDHYLGWVPGANGRQAGLSYPDAFGNLRQTFPLASDPAYGYQGCGHADPDHSFVGGRTQFNGGRCDGWLLTPDTNKTNGDLLPVGYYTPNDLPFFAACAQNWTICDNYMPGILSETYPNRFYLLSGETDRLVNDSTISQLPSIFDRFNAKGIPARYYYSDIPFTALYGTRMLANSFPFTNFLADAAAGNLPALSFIDPRFAGEGQGTSGDDHPVSDIRNGQAFLNRVYDAVRTGPAWETTLLIILYDEWGGFFDHVPPIVRPVSYNEQALGNDGRLGFRVPLVLLGPRVKRRNVSSRQFDPSSLHSFLMWRFGIEPLGVRSTDKKTNNIAYALDFKNPPNLAAPAFNVPPGPFGGPCSASGTGNPSLEALAPLAQSLGFKLL</sequence>
<dbReference type="InterPro" id="IPR017850">
    <property type="entry name" value="Alkaline_phosphatase_core_sf"/>
</dbReference>
<name>A0A934SXR1_9BURK</name>
<evidence type="ECO:0000256" key="1">
    <source>
        <dbReference type="ARBA" id="ARBA00009717"/>
    </source>
</evidence>
<organism evidence="5 6">
    <name type="scientific">Noviherbaspirillum pedocola</name>
    <dbReference type="NCBI Taxonomy" id="2801341"/>
    <lineage>
        <taxon>Bacteria</taxon>
        <taxon>Pseudomonadati</taxon>
        <taxon>Pseudomonadota</taxon>
        <taxon>Betaproteobacteria</taxon>
        <taxon>Burkholderiales</taxon>
        <taxon>Oxalobacteraceae</taxon>
        <taxon>Noviherbaspirillum</taxon>
    </lineage>
</organism>
<evidence type="ECO:0000256" key="4">
    <source>
        <dbReference type="SAM" id="SignalP"/>
    </source>
</evidence>
<dbReference type="PANTHER" id="PTHR31956:SF1">
    <property type="entry name" value="NON-SPECIFIC PHOSPHOLIPASE C1"/>
    <property type="match status" value="1"/>
</dbReference>
<dbReference type="PANTHER" id="PTHR31956">
    <property type="entry name" value="NON-SPECIFIC PHOSPHOLIPASE C4-RELATED"/>
    <property type="match status" value="1"/>
</dbReference>
<dbReference type="EMBL" id="JAEPBG010000011">
    <property type="protein sequence ID" value="MBK4737270.1"/>
    <property type="molecule type" value="Genomic_DNA"/>
</dbReference>
<evidence type="ECO:0000313" key="5">
    <source>
        <dbReference type="EMBL" id="MBK4737270.1"/>
    </source>
</evidence>
<feature type="chain" id="PRO_5036698098" description="phospholipase C" evidence="4">
    <location>
        <begin position="25"/>
        <end position="457"/>
    </location>
</feature>
<comment type="similarity">
    <text evidence="1">Belongs to the bacterial phospholipase C family.</text>
</comment>